<evidence type="ECO:0000313" key="3">
    <source>
        <dbReference type="Proteomes" id="UP000054166"/>
    </source>
</evidence>
<proteinExistence type="predicted"/>
<name>A0A0C3F7I0_PILCF</name>
<feature type="compositionally biased region" description="Polar residues" evidence="1">
    <location>
        <begin position="703"/>
        <end position="721"/>
    </location>
</feature>
<reference evidence="3" key="2">
    <citation type="submission" date="2015-01" db="EMBL/GenBank/DDBJ databases">
        <title>Evolutionary Origins and Diversification of the Mycorrhizal Mutualists.</title>
        <authorList>
            <consortium name="DOE Joint Genome Institute"/>
            <consortium name="Mycorrhizal Genomics Consortium"/>
            <person name="Kohler A."/>
            <person name="Kuo A."/>
            <person name="Nagy L.G."/>
            <person name="Floudas D."/>
            <person name="Copeland A."/>
            <person name="Barry K.W."/>
            <person name="Cichocki N."/>
            <person name="Veneault-Fourrey C."/>
            <person name="LaButti K."/>
            <person name="Lindquist E.A."/>
            <person name="Lipzen A."/>
            <person name="Lundell T."/>
            <person name="Morin E."/>
            <person name="Murat C."/>
            <person name="Riley R."/>
            <person name="Ohm R."/>
            <person name="Sun H."/>
            <person name="Tunlid A."/>
            <person name="Henrissat B."/>
            <person name="Grigoriev I.V."/>
            <person name="Hibbett D.S."/>
            <person name="Martin F."/>
        </authorList>
    </citation>
    <scope>NUCLEOTIDE SEQUENCE [LARGE SCALE GENOMIC DNA]</scope>
    <source>
        <strain evidence="3">F 1598</strain>
    </source>
</reference>
<dbReference type="InParanoid" id="A0A0C3F7I0"/>
<dbReference type="HOGENOM" id="CLU_021112_0_0_1"/>
<gene>
    <name evidence="2" type="ORF">PILCRDRAFT_13247</name>
</gene>
<feature type="compositionally biased region" description="Acidic residues" evidence="1">
    <location>
        <begin position="669"/>
        <end position="680"/>
    </location>
</feature>
<sequence length="731" mass="81631">MPMPPGDTTQPSLPMTEDLRTKFRTLIKLTRTVSAINHNHRPTLRKSSARNITKPVQPSRTLDEKLLSATASILVRDTKEVIAVTISGPRILVMEGTAEETAEKPSPPVQEHVSVPSDVDPGKGIPCIAAIANPKREDSYDFPDGTDCMVIPNGRSHLGAIIQDDSKAWESFLGIPENDPLPNHISTVVDYLKKHKEVPQHLRSPHQRYFSMYLVARCWPEMHLRIDRWSSKGYIYELGKVGEVDLRQAVSVTGSSSQTAEQHDRELASAVVRMDKNGQLEEDIMRPSGCTGRNITPLVTSFRNMKQNVSRREDNGVYDATTCFEFHQFLIATLLAYGKALGALKKAYDKVVKDTNDLVQKCHRVWLCSQLLSKIASSRMIRQHLMACQELLSIPSSNKRNAYDQYARFPMGDPNPSANAEDLESAVEDIDVEGDETVDQMFLKWVCLQASYWLDLGLLSRTFGSSELAQPVPEVFLIAVKHPKRQPNAETITLESLRDTMNDLVGHASLAHPININKVLATIEKAEKLVSTYDGSVHCEIALATLILEAHKLSAADTKRLGLLAELLQNADKSIIVVSKLCCPICWELLDILRGQTSQFRVRGRHPTLFSAELPAWLSQPVMHEMVTRFEQILYDELLLMMISYEESIRPPSQQSLSNSSTGSHADLEAESDSESDVDEEAVRAELVKFNNPLERPDKELNDSSQFLTKDEPNLTTSDTPSVLVDTHPVT</sequence>
<dbReference type="OrthoDB" id="4137658at2759"/>
<feature type="compositionally biased region" description="Low complexity" evidence="1">
    <location>
        <begin position="653"/>
        <end position="664"/>
    </location>
</feature>
<accession>A0A0C3F7I0</accession>
<feature type="region of interest" description="Disordered" evidence="1">
    <location>
        <begin position="99"/>
        <end position="118"/>
    </location>
</feature>
<reference evidence="2 3" key="1">
    <citation type="submission" date="2014-04" db="EMBL/GenBank/DDBJ databases">
        <authorList>
            <consortium name="DOE Joint Genome Institute"/>
            <person name="Kuo A."/>
            <person name="Tarkka M."/>
            <person name="Buscot F."/>
            <person name="Kohler A."/>
            <person name="Nagy L.G."/>
            <person name="Floudas D."/>
            <person name="Copeland A."/>
            <person name="Barry K.W."/>
            <person name="Cichocki N."/>
            <person name="Veneault-Fourrey C."/>
            <person name="LaButti K."/>
            <person name="Lindquist E.A."/>
            <person name="Lipzen A."/>
            <person name="Lundell T."/>
            <person name="Morin E."/>
            <person name="Murat C."/>
            <person name="Sun H."/>
            <person name="Tunlid A."/>
            <person name="Henrissat B."/>
            <person name="Grigoriev I.V."/>
            <person name="Hibbett D.S."/>
            <person name="Martin F."/>
            <person name="Nordberg H.P."/>
            <person name="Cantor M.N."/>
            <person name="Hua S.X."/>
        </authorList>
    </citation>
    <scope>NUCLEOTIDE SEQUENCE [LARGE SCALE GENOMIC DNA]</scope>
    <source>
        <strain evidence="2 3">F 1598</strain>
    </source>
</reference>
<keyword evidence="3" id="KW-1185">Reference proteome</keyword>
<dbReference type="Proteomes" id="UP000054166">
    <property type="component" value="Unassembled WGS sequence"/>
</dbReference>
<evidence type="ECO:0000313" key="2">
    <source>
        <dbReference type="EMBL" id="KIM75874.1"/>
    </source>
</evidence>
<feature type="region of interest" description="Disordered" evidence="1">
    <location>
        <begin position="651"/>
        <end position="731"/>
    </location>
</feature>
<dbReference type="AlphaFoldDB" id="A0A0C3F7I0"/>
<dbReference type="EMBL" id="KN833041">
    <property type="protein sequence ID" value="KIM75874.1"/>
    <property type="molecule type" value="Genomic_DNA"/>
</dbReference>
<protein>
    <submittedName>
        <fullName evidence="2">Uncharacterized protein</fullName>
    </submittedName>
</protein>
<organism evidence="2 3">
    <name type="scientific">Piloderma croceum (strain F 1598)</name>
    <dbReference type="NCBI Taxonomy" id="765440"/>
    <lineage>
        <taxon>Eukaryota</taxon>
        <taxon>Fungi</taxon>
        <taxon>Dikarya</taxon>
        <taxon>Basidiomycota</taxon>
        <taxon>Agaricomycotina</taxon>
        <taxon>Agaricomycetes</taxon>
        <taxon>Agaricomycetidae</taxon>
        <taxon>Atheliales</taxon>
        <taxon>Atheliaceae</taxon>
        <taxon>Piloderma</taxon>
    </lineage>
</organism>
<evidence type="ECO:0000256" key="1">
    <source>
        <dbReference type="SAM" id="MobiDB-lite"/>
    </source>
</evidence>